<keyword evidence="7" id="KW-0915">Sodium</keyword>
<protein>
    <submittedName>
        <fullName evidence="14">Uncharacterized protein</fullName>
    </submittedName>
</protein>
<comment type="subcellular location">
    <subcellularLocation>
        <location evidence="1">Membrane</location>
        <topology evidence="1">Multi-pass membrane protein</topology>
    </subcellularLocation>
</comment>
<keyword evidence="15" id="KW-1185">Reference proteome</keyword>
<evidence type="ECO:0000256" key="5">
    <source>
        <dbReference type="ARBA" id="ARBA00022692"/>
    </source>
</evidence>
<evidence type="ECO:0000256" key="11">
    <source>
        <dbReference type="ARBA" id="ARBA00023303"/>
    </source>
</evidence>
<evidence type="ECO:0000256" key="2">
    <source>
        <dbReference type="ARBA" id="ARBA00007193"/>
    </source>
</evidence>
<sequence>MPYGTAEFLDTSEEIVSTHRRDLDGSGWIGSSFPMQGKGPRISESVIWLILKKIVFVLCIVCFLYQSTKFCIHYYSYPTTISITRITPKTIIKPAVTFCNFNFFNRTYLCNEEPDFCEKPEDSDLNEYCLKNPAICIGDTSDLLFPKKNMSNSTRQEFYKAMLHIQLTHNISQNESNTWCWSVFTKTYEHNLTDAP</sequence>
<evidence type="ECO:0000313" key="15">
    <source>
        <dbReference type="Proteomes" id="UP000886998"/>
    </source>
</evidence>
<proteinExistence type="inferred from homology"/>
<keyword evidence="10 12" id="KW-0739">Sodium transport</keyword>
<gene>
    <name evidence="14" type="ORF">TNIN_281511</name>
</gene>
<comment type="caution">
    <text evidence="14">The sequence shown here is derived from an EMBL/GenBank/DDBJ whole genome shotgun (WGS) entry which is preliminary data.</text>
</comment>
<dbReference type="PANTHER" id="PTHR11690">
    <property type="entry name" value="AMILORIDE-SENSITIVE SODIUM CHANNEL-RELATED"/>
    <property type="match status" value="1"/>
</dbReference>
<dbReference type="Proteomes" id="UP000886998">
    <property type="component" value="Unassembled WGS sequence"/>
</dbReference>
<evidence type="ECO:0000256" key="10">
    <source>
        <dbReference type="ARBA" id="ARBA00023201"/>
    </source>
</evidence>
<dbReference type="GO" id="GO:0005886">
    <property type="term" value="C:plasma membrane"/>
    <property type="evidence" value="ECO:0007669"/>
    <property type="project" value="TreeGrafter"/>
</dbReference>
<accession>A0A8X6YIB5</accession>
<keyword evidence="6 13" id="KW-1133">Transmembrane helix</keyword>
<reference evidence="14" key="1">
    <citation type="submission" date="2020-08" db="EMBL/GenBank/DDBJ databases">
        <title>Multicomponent nature underlies the extraordinary mechanical properties of spider dragline silk.</title>
        <authorList>
            <person name="Kono N."/>
            <person name="Nakamura H."/>
            <person name="Mori M."/>
            <person name="Yoshida Y."/>
            <person name="Ohtoshi R."/>
            <person name="Malay A.D."/>
            <person name="Moran D.A.P."/>
            <person name="Tomita M."/>
            <person name="Numata K."/>
            <person name="Arakawa K."/>
        </authorList>
    </citation>
    <scope>NUCLEOTIDE SEQUENCE</scope>
</reference>
<evidence type="ECO:0000256" key="8">
    <source>
        <dbReference type="ARBA" id="ARBA00023065"/>
    </source>
</evidence>
<evidence type="ECO:0000256" key="9">
    <source>
        <dbReference type="ARBA" id="ARBA00023136"/>
    </source>
</evidence>
<dbReference type="GO" id="GO:0015280">
    <property type="term" value="F:ligand-gated sodium channel activity"/>
    <property type="evidence" value="ECO:0007669"/>
    <property type="project" value="TreeGrafter"/>
</dbReference>
<dbReference type="EMBL" id="BMAV01018797">
    <property type="protein sequence ID" value="GFY71415.1"/>
    <property type="molecule type" value="Genomic_DNA"/>
</dbReference>
<comment type="similarity">
    <text evidence="2 12">Belongs to the amiloride-sensitive sodium channel (TC 1.A.6) family.</text>
</comment>
<evidence type="ECO:0000256" key="6">
    <source>
        <dbReference type="ARBA" id="ARBA00022989"/>
    </source>
</evidence>
<dbReference type="AlphaFoldDB" id="A0A8X6YIB5"/>
<dbReference type="Pfam" id="PF00858">
    <property type="entry name" value="ASC"/>
    <property type="match status" value="1"/>
</dbReference>
<evidence type="ECO:0000256" key="4">
    <source>
        <dbReference type="ARBA" id="ARBA00022461"/>
    </source>
</evidence>
<name>A0A8X6YIB5_9ARAC</name>
<dbReference type="InterPro" id="IPR001873">
    <property type="entry name" value="ENaC"/>
</dbReference>
<keyword evidence="8 12" id="KW-0406">Ion transport</keyword>
<evidence type="ECO:0000256" key="7">
    <source>
        <dbReference type="ARBA" id="ARBA00023053"/>
    </source>
</evidence>
<evidence type="ECO:0000256" key="3">
    <source>
        <dbReference type="ARBA" id="ARBA00022448"/>
    </source>
</evidence>
<keyword evidence="3 12" id="KW-0813">Transport</keyword>
<evidence type="ECO:0000256" key="1">
    <source>
        <dbReference type="ARBA" id="ARBA00004141"/>
    </source>
</evidence>
<evidence type="ECO:0000256" key="13">
    <source>
        <dbReference type="SAM" id="Phobius"/>
    </source>
</evidence>
<keyword evidence="11 12" id="KW-0407">Ion channel</keyword>
<keyword evidence="9 13" id="KW-0472">Membrane</keyword>
<dbReference type="OrthoDB" id="6436547at2759"/>
<feature type="transmembrane region" description="Helical" evidence="13">
    <location>
        <begin position="45"/>
        <end position="65"/>
    </location>
</feature>
<keyword evidence="5 12" id="KW-0812">Transmembrane</keyword>
<evidence type="ECO:0000256" key="12">
    <source>
        <dbReference type="RuleBase" id="RU000679"/>
    </source>
</evidence>
<organism evidence="14 15">
    <name type="scientific">Trichonephila inaurata madagascariensis</name>
    <dbReference type="NCBI Taxonomy" id="2747483"/>
    <lineage>
        <taxon>Eukaryota</taxon>
        <taxon>Metazoa</taxon>
        <taxon>Ecdysozoa</taxon>
        <taxon>Arthropoda</taxon>
        <taxon>Chelicerata</taxon>
        <taxon>Arachnida</taxon>
        <taxon>Araneae</taxon>
        <taxon>Araneomorphae</taxon>
        <taxon>Entelegynae</taxon>
        <taxon>Araneoidea</taxon>
        <taxon>Nephilidae</taxon>
        <taxon>Trichonephila</taxon>
        <taxon>Trichonephila inaurata</taxon>
    </lineage>
</organism>
<keyword evidence="4 12" id="KW-0894">Sodium channel</keyword>
<evidence type="ECO:0000313" key="14">
    <source>
        <dbReference type="EMBL" id="GFY71415.1"/>
    </source>
</evidence>